<organism evidence="1 2">
    <name type="scientific">Embleya scabrispora</name>
    <dbReference type="NCBI Taxonomy" id="159449"/>
    <lineage>
        <taxon>Bacteria</taxon>
        <taxon>Bacillati</taxon>
        <taxon>Actinomycetota</taxon>
        <taxon>Actinomycetes</taxon>
        <taxon>Kitasatosporales</taxon>
        <taxon>Streptomycetaceae</taxon>
        <taxon>Embleya</taxon>
    </lineage>
</organism>
<protein>
    <submittedName>
        <fullName evidence="1">Uncharacterized protein</fullName>
    </submittedName>
</protein>
<dbReference type="Proteomes" id="UP000190037">
    <property type="component" value="Unassembled WGS sequence"/>
</dbReference>
<name>A0A1T3NJW3_9ACTN</name>
<gene>
    <name evidence="1" type="ORF">B4N89_41210</name>
</gene>
<accession>A0A1T3NJW3</accession>
<dbReference type="RefSeq" id="WP_078981765.1">
    <property type="nucleotide sequence ID" value="NZ_MWQN01000004.1"/>
</dbReference>
<keyword evidence="2" id="KW-1185">Reference proteome</keyword>
<dbReference type="STRING" id="159449.B4N89_41210"/>
<dbReference type="EMBL" id="MWQN01000004">
    <property type="protein sequence ID" value="OPC77005.1"/>
    <property type="molecule type" value="Genomic_DNA"/>
</dbReference>
<reference evidence="1 2" key="1">
    <citation type="submission" date="2017-03" db="EMBL/GenBank/DDBJ databases">
        <title>Draft genome sequence of Streptomyces scabrisporus NF3, endophyte isolated from Amphipterygium adstringens.</title>
        <authorList>
            <person name="Vazquez M."/>
            <person name="Ceapa C.D."/>
            <person name="Rodriguez Luna D."/>
            <person name="Sanchez Esquivel S."/>
        </authorList>
    </citation>
    <scope>NUCLEOTIDE SEQUENCE [LARGE SCALE GENOMIC DNA]</scope>
    <source>
        <strain evidence="1 2">NF3</strain>
    </source>
</reference>
<proteinExistence type="predicted"/>
<evidence type="ECO:0000313" key="1">
    <source>
        <dbReference type="EMBL" id="OPC77005.1"/>
    </source>
</evidence>
<sequence length="103" mass="11648">MTSWYSWTNGTGASRWRVAYKGSGTGKLAMPALANRYRELDDGSDKWFYSRQEPAVGHLAIGTEPTYNDHCEEYRHRFYQGLRSEHRFSGQVGSKLGGVGAIR</sequence>
<evidence type="ECO:0000313" key="2">
    <source>
        <dbReference type="Proteomes" id="UP000190037"/>
    </source>
</evidence>
<dbReference type="AlphaFoldDB" id="A0A1T3NJW3"/>
<comment type="caution">
    <text evidence="1">The sequence shown here is derived from an EMBL/GenBank/DDBJ whole genome shotgun (WGS) entry which is preliminary data.</text>
</comment>
<dbReference type="OrthoDB" id="10020316at2"/>